<dbReference type="Proteomes" id="UP001187734">
    <property type="component" value="Unassembled WGS sequence"/>
</dbReference>
<dbReference type="Gene3D" id="3.30.465.10">
    <property type="match status" value="1"/>
</dbReference>
<keyword evidence="2" id="KW-1185">Reference proteome</keyword>
<dbReference type="InterPro" id="IPR036318">
    <property type="entry name" value="FAD-bd_PCMH-like_sf"/>
</dbReference>
<proteinExistence type="predicted"/>
<evidence type="ECO:0000313" key="2">
    <source>
        <dbReference type="Proteomes" id="UP001187734"/>
    </source>
</evidence>
<gene>
    <name evidence="1" type="ORF">FTOL_00143</name>
</gene>
<sequence length="198" mass="22778">MQDIPCDSLWPSSTIWRLFDRITGGALIKTVPIAASYYDDYGTYDKSLYSHIVEQWTNSSLHIVDPSSIMWPLYQGRIYQPSTSPEGNYTLGGYPSYVIDMQNITYLQLAINFIRSINLRLVTKNTGHDFNRYSAGAKALLIWIYYFKDIKFFKSYKTKSYNKLALNIRAGIISSELYIITNKDGIIIIIIIIIRGEE</sequence>
<comment type="caution">
    <text evidence="1">The sequence shown here is derived from an EMBL/GenBank/DDBJ whole genome shotgun (WGS) entry which is preliminary data.</text>
</comment>
<dbReference type="GO" id="GO:0050660">
    <property type="term" value="F:flavin adenine dinucleotide binding"/>
    <property type="evidence" value="ECO:0007669"/>
    <property type="project" value="InterPro"/>
</dbReference>
<protein>
    <submittedName>
        <fullName evidence="1">Uncharacterized protein</fullName>
    </submittedName>
</protein>
<accession>A0AAE8LXL5</accession>
<dbReference type="EMBL" id="ONZP01000010">
    <property type="protein sequence ID" value="SPJ70415.1"/>
    <property type="molecule type" value="Genomic_DNA"/>
</dbReference>
<name>A0AAE8LXL5_9HYPO</name>
<dbReference type="AlphaFoldDB" id="A0AAE8LXL5"/>
<reference evidence="1" key="1">
    <citation type="submission" date="2018-03" db="EMBL/GenBank/DDBJ databases">
        <authorList>
            <person name="Guldener U."/>
        </authorList>
    </citation>
    <scope>NUCLEOTIDE SEQUENCE</scope>
</reference>
<evidence type="ECO:0000313" key="1">
    <source>
        <dbReference type="EMBL" id="SPJ70415.1"/>
    </source>
</evidence>
<dbReference type="InterPro" id="IPR016169">
    <property type="entry name" value="FAD-bd_PCMH_sub2"/>
</dbReference>
<organism evidence="1 2">
    <name type="scientific">Fusarium torulosum</name>
    <dbReference type="NCBI Taxonomy" id="33205"/>
    <lineage>
        <taxon>Eukaryota</taxon>
        <taxon>Fungi</taxon>
        <taxon>Dikarya</taxon>
        <taxon>Ascomycota</taxon>
        <taxon>Pezizomycotina</taxon>
        <taxon>Sordariomycetes</taxon>
        <taxon>Hypocreomycetidae</taxon>
        <taxon>Hypocreales</taxon>
        <taxon>Nectriaceae</taxon>
        <taxon>Fusarium</taxon>
    </lineage>
</organism>
<dbReference type="SUPFAM" id="SSF56176">
    <property type="entry name" value="FAD-binding/transporter-associated domain-like"/>
    <property type="match status" value="1"/>
</dbReference>